<accession>A0A915JKT2</accession>
<organism evidence="2 3">
    <name type="scientific">Romanomermis culicivorax</name>
    <name type="common">Nematode worm</name>
    <dbReference type="NCBI Taxonomy" id="13658"/>
    <lineage>
        <taxon>Eukaryota</taxon>
        <taxon>Metazoa</taxon>
        <taxon>Ecdysozoa</taxon>
        <taxon>Nematoda</taxon>
        <taxon>Enoplea</taxon>
        <taxon>Dorylaimia</taxon>
        <taxon>Mermithida</taxon>
        <taxon>Mermithoidea</taxon>
        <taxon>Mermithidae</taxon>
        <taxon>Romanomermis</taxon>
    </lineage>
</organism>
<keyword evidence="2" id="KW-1185">Reference proteome</keyword>
<reference evidence="3" key="1">
    <citation type="submission" date="2022-11" db="UniProtKB">
        <authorList>
            <consortium name="WormBaseParasite"/>
        </authorList>
    </citation>
    <scope>IDENTIFICATION</scope>
</reference>
<dbReference type="Proteomes" id="UP000887565">
    <property type="component" value="Unplaced"/>
</dbReference>
<feature type="region of interest" description="Disordered" evidence="1">
    <location>
        <begin position="42"/>
        <end position="70"/>
    </location>
</feature>
<sequence>MNQKSLAQVGAIKIEKIYAESDMSLKIYGSYELLSHGFSRKLYKPTPKAKPNPKSMPRPKPKAKKALAQG</sequence>
<dbReference type="AlphaFoldDB" id="A0A915JKT2"/>
<name>A0A915JKT2_ROMCU</name>
<evidence type="ECO:0000256" key="1">
    <source>
        <dbReference type="SAM" id="MobiDB-lite"/>
    </source>
</evidence>
<proteinExistence type="predicted"/>
<protein>
    <submittedName>
        <fullName evidence="3">Uncharacterized protein</fullName>
    </submittedName>
</protein>
<feature type="compositionally biased region" description="Basic residues" evidence="1">
    <location>
        <begin position="57"/>
        <end position="70"/>
    </location>
</feature>
<evidence type="ECO:0000313" key="2">
    <source>
        <dbReference type="Proteomes" id="UP000887565"/>
    </source>
</evidence>
<dbReference type="WBParaSite" id="nRc.2.0.1.t26804-RA">
    <property type="protein sequence ID" value="nRc.2.0.1.t26804-RA"/>
    <property type="gene ID" value="nRc.2.0.1.g26804"/>
</dbReference>
<evidence type="ECO:0000313" key="3">
    <source>
        <dbReference type="WBParaSite" id="nRc.2.0.1.t26804-RA"/>
    </source>
</evidence>